<accession>A0A5B7BKP2</accession>
<reference evidence="7" key="1">
    <citation type="submission" date="2019-08" db="EMBL/GenBank/DDBJ databases">
        <title>Reference gene set and small RNA set construction with multiple tissues from Davidia involucrata Baill.</title>
        <authorList>
            <person name="Yang H."/>
            <person name="Zhou C."/>
            <person name="Li G."/>
            <person name="Wang J."/>
            <person name="Gao P."/>
            <person name="Wang M."/>
            <person name="Wang R."/>
            <person name="Zhao Y."/>
        </authorList>
    </citation>
    <scope>NUCLEOTIDE SEQUENCE</scope>
    <source>
        <tissue evidence="7">Mixed with DoveR01_LX</tissue>
    </source>
</reference>
<organism evidence="7">
    <name type="scientific">Davidia involucrata</name>
    <name type="common">Dove tree</name>
    <dbReference type="NCBI Taxonomy" id="16924"/>
    <lineage>
        <taxon>Eukaryota</taxon>
        <taxon>Viridiplantae</taxon>
        <taxon>Streptophyta</taxon>
        <taxon>Embryophyta</taxon>
        <taxon>Tracheophyta</taxon>
        <taxon>Spermatophyta</taxon>
        <taxon>Magnoliopsida</taxon>
        <taxon>eudicotyledons</taxon>
        <taxon>Gunneridae</taxon>
        <taxon>Pentapetalae</taxon>
        <taxon>asterids</taxon>
        <taxon>Cornales</taxon>
        <taxon>Nyssaceae</taxon>
        <taxon>Davidia</taxon>
    </lineage>
</organism>
<proteinExistence type="inferred from homology"/>
<dbReference type="AlphaFoldDB" id="A0A5B7BKP2"/>
<evidence type="ECO:0000256" key="4">
    <source>
        <dbReference type="ARBA" id="ARBA00035682"/>
    </source>
</evidence>
<comment type="subcellular location">
    <subcellularLocation>
        <location evidence="1">Mitochondrion</location>
    </subcellularLocation>
</comment>
<sequence>MASLLQKLLRKQSATRIITTLNKPQTPNLATPLLTRLHHQPHLTDTKAEHPHSINLIPFLDPTKTEDSSPSHPLQFYPSFSFGFFLNPISSSGFLQSEAADVVSSDSRTIWADSVKKKRKRKMNKHKYKKLRKRLRKHG</sequence>
<keyword evidence="2" id="KW-0496">Mitochondrion</keyword>
<evidence type="ECO:0000256" key="3">
    <source>
        <dbReference type="ARBA" id="ARBA00035647"/>
    </source>
</evidence>
<evidence type="ECO:0000256" key="2">
    <source>
        <dbReference type="ARBA" id="ARBA00023128"/>
    </source>
</evidence>
<evidence type="ECO:0000259" key="6">
    <source>
        <dbReference type="SMART" id="SM01155"/>
    </source>
</evidence>
<dbReference type="GO" id="GO:0005739">
    <property type="term" value="C:mitochondrion"/>
    <property type="evidence" value="ECO:0007669"/>
    <property type="project" value="UniProtKB-SubCell"/>
</dbReference>
<dbReference type="Pfam" id="PF08213">
    <property type="entry name" value="COX24_C"/>
    <property type="match status" value="1"/>
</dbReference>
<feature type="region of interest" description="Disordered" evidence="5">
    <location>
        <begin position="115"/>
        <end position="139"/>
    </location>
</feature>
<dbReference type="PANTHER" id="PTHR32035">
    <property type="entry name" value="AURORA KINASE A-INTERACTING PROTEIN"/>
    <property type="match status" value="1"/>
</dbReference>
<evidence type="ECO:0000313" key="7">
    <source>
        <dbReference type="EMBL" id="MPA69389.1"/>
    </source>
</evidence>
<dbReference type="InterPro" id="IPR013177">
    <property type="entry name" value="Ribosomal_mS38_C"/>
</dbReference>
<protein>
    <recommendedName>
        <fullName evidence="4">Small ribosomal subunit protein mS38</fullName>
    </recommendedName>
</protein>
<comment type="similarity">
    <text evidence="3">Belongs to the mitochondrion-specific ribosomal protein mS38 family.</text>
</comment>
<evidence type="ECO:0000256" key="1">
    <source>
        <dbReference type="ARBA" id="ARBA00004173"/>
    </source>
</evidence>
<dbReference type="PANTHER" id="PTHR32035:SF3">
    <property type="entry name" value="SMALL RIBOSOMAL SUBUNIT PROTEIN MS38"/>
    <property type="match status" value="1"/>
</dbReference>
<dbReference type="SMART" id="SM01155">
    <property type="entry name" value="DUF1713"/>
    <property type="match status" value="1"/>
</dbReference>
<gene>
    <name evidence="7" type="ORF">Din_038830</name>
</gene>
<feature type="compositionally biased region" description="Basic residues" evidence="5">
    <location>
        <begin position="116"/>
        <end position="139"/>
    </location>
</feature>
<dbReference type="EMBL" id="GHES01038830">
    <property type="protein sequence ID" value="MPA69389.1"/>
    <property type="molecule type" value="Transcribed_RNA"/>
</dbReference>
<name>A0A5B7BKP2_DAVIN</name>
<feature type="domain" description="Ribosomal protein mS38 C-terminal" evidence="6">
    <location>
        <begin position="111"/>
        <end position="138"/>
    </location>
</feature>
<evidence type="ECO:0000256" key="5">
    <source>
        <dbReference type="SAM" id="MobiDB-lite"/>
    </source>
</evidence>